<proteinExistence type="inferred from homology"/>
<name>A0A2N5ZJT9_MUIH1</name>
<dbReference type="Proteomes" id="UP000234857">
    <property type="component" value="Unassembled WGS sequence"/>
</dbReference>
<sequence length="85" mass="9563">MKEEKLINIGFGNFVNKEKVVAIVSPDSAPIKRLKDEARKARKLIDATCGRKTRSIIVCDNDHVVLVPIQAETLAGRFEEKNEEK</sequence>
<dbReference type="EMBL" id="PKTG01000044">
    <property type="protein sequence ID" value="PLX18967.1"/>
    <property type="molecule type" value="Genomic_DNA"/>
</dbReference>
<organism evidence="2 3">
    <name type="scientific">Muiribacterium halophilum</name>
    <dbReference type="NCBI Taxonomy" id="2053465"/>
    <lineage>
        <taxon>Bacteria</taxon>
        <taxon>Candidatus Muiribacteriota</taxon>
        <taxon>Candidatus Muiribacteriia</taxon>
        <taxon>Candidatus Muiribacteriales</taxon>
        <taxon>Candidatus Muiribacteriaceae</taxon>
        <taxon>Candidatus Muiribacterium</taxon>
    </lineage>
</organism>
<dbReference type="InterPro" id="IPR007169">
    <property type="entry name" value="RemA-like"/>
</dbReference>
<protein>
    <recommendedName>
        <fullName evidence="1">Putative regulatory protein C0601_03195</fullName>
    </recommendedName>
</protein>
<gene>
    <name evidence="2" type="ORF">C0601_03195</name>
</gene>
<dbReference type="Pfam" id="PF04025">
    <property type="entry name" value="RemA-like"/>
    <property type="match status" value="1"/>
</dbReference>
<comment type="caution">
    <text evidence="2">The sequence shown here is derived from an EMBL/GenBank/DDBJ whole genome shotgun (WGS) entry which is preliminary data.</text>
</comment>
<comment type="similarity">
    <text evidence="1">Belongs to the RemA family.</text>
</comment>
<evidence type="ECO:0000313" key="2">
    <source>
        <dbReference type="EMBL" id="PLX18967.1"/>
    </source>
</evidence>
<dbReference type="PANTHER" id="PTHR38449">
    <property type="entry name" value="REGULATORY PROTEIN TM_1690-RELATED"/>
    <property type="match status" value="1"/>
</dbReference>
<dbReference type="PANTHER" id="PTHR38449:SF1">
    <property type="entry name" value="REGULATORY PROTEIN SSL2874-RELATED"/>
    <property type="match status" value="1"/>
</dbReference>
<dbReference type="AlphaFoldDB" id="A0A2N5ZJT9"/>
<evidence type="ECO:0000256" key="1">
    <source>
        <dbReference type="HAMAP-Rule" id="MF_01503"/>
    </source>
</evidence>
<dbReference type="NCBIfam" id="NF003315">
    <property type="entry name" value="PRK04323.1"/>
    <property type="match status" value="1"/>
</dbReference>
<accession>A0A2N5ZJT9</accession>
<dbReference type="HAMAP" id="MF_01503">
    <property type="entry name" value="RemA"/>
    <property type="match status" value="1"/>
</dbReference>
<reference evidence="2 3" key="1">
    <citation type="submission" date="2017-11" db="EMBL/GenBank/DDBJ databases">
        <title>Genome-resolved metagenomics identifies genetic mobility, metabolic interactions, and unexpected diversity in perchlorate-reducing communities.</title>
        <authorList>
            <person name="Barnum T.P."/>
            <person name="Figueroa I.A."/>
            <person name="Carlstrom C.I."/>
            <person name="Lucas L.N."/>
            <person name="Engelbrektson A.L."/>
            <person name="Coates J.D."/>
        </authorList>
    </citation>
    <scope>NUCLEOTIDE SEQUENCE [LARGE SCALE GENOMIC DNA]</scope>
    <source>
        <strain evidence="2">BM706</strain>
    </source>
</reference>
<evidence type="ECO:0000313" key="3">
    <source>
        <dbReference type="Proteomes" id="UP000234857"/>
    </source>
</evidence>